<gene>
    <name evidence="2" type="ORF">PCON_01552</name>
</gene>
<dbReference type="AlphaFoldDB" id="U4L8V7"/>
<accession>U4L8V7</accession>
<name>U4L8V7_PYROM</name>
<keyword evidence="3" id="KW-1185">Reference proteome</keyword>
<keyword evidence="1" id="KW-0812">Transmembrane</keyword>
<proteinExistence type="predicted"/>
<sequence length="85" mass="9393">MNRFSRDYTKEGSWRGFKARFGLINSILLPAGTLSIIALGAFLGSLWKWGSLTAWTVEQASGPKLSPQTGVMGSLLSVLRYYEHV</sequence>
<organism evidence="2 3">
    <name type="scientific">Pyronema omphalodes (strain CBS 100304)</name>
    <name type="common">Pyronema confluens</name>
    <dbReference type="NCBI Taxonomy" id="1076935"/>
    <lineage>
        <taxon>Eukaryota</taxon>
        <taxon>Fungi</taxon>
        <taxon>Dikarya</taxon>
        <taxon>Ascomycota</taxon>
        <taxon>Pezizomycotina</taxon>
        <taxon>Pezizomycetes</taxon>
        <taxon>Pezizales</taxon>
        <taxon>Pyronemataceae</taxon>
        <taxon>Pyronema</taxon>
    </lineage>
</organism>
<dbReference type="Proteomes" id="UP000018144">
    <property type="component" value="Unassembled WGS sequence"/>
</dbReference>
<dbReference type="EMBL" id="HF936161">
    <property type="protein sequence ID" value="CCX15277.1"/>
    <property type="molecule type" value="Genomic_DNA"/>
</dbReference>
<keyword evidence="1" id="KW-1133">Transmembrane helix</keyword>
<evidence type="ECO:0000313" key="2">
    <source>
        <dbReference type="EMBL" id="CCX15277.1"/>
    </source>
</evidence>
<keyword evidence="1" id="KW-0472">Membrane</keyword>
<feature type="transmembrane region" description="Helical" evidence="1">
    <location>
        <begin position="21"/>
        <end position="47"/>
    </location>
</feature>
<evidence type="ECO:0000256" key="1">
    <source>
        <dbReference type="SAM" id="Phobius"/>
    </source>
</evidence>
<evidence type="ECO:0000313" key="3">
    <source>
        <dbReference type="Proteomes" id="UP000018144"/>
    </source>
</evidence>
<reference evidence="2 3" key="1">
    <citation type="journal article" date="2013" name="PLoS Genet.">
        <title>The genome and development-dependent transcriptomes of Pyronema confluens: a window into fungal evolution.</title>
        <authorList>
            <person name="Traeger S."/>
            <person name="Altegoer F."/>
            <person name="Freitag M."/>
            <person name="Gabaldon T."/>
            <person name="Kempken F."/>
            <person name="Kumar A."/>
            <person name="Marcet-Houben M."/>
            <person name="Poggeler S."/>
            <person name="Stajich J.E."/>
            <person name="Nowrousian M."/>
        </authorList>
    </citation>
    <scope>NUCLEOTIDE SEQUENCE [LARGE SCALE GENOMIC DNA]</scope>
    <source>
        <strain evidence="3">CBS 100304</strain>
        <tissue evidence="2">Vegetative mycelium</tissue>
    </source>
</reference>
<protein>
    <submittedName>
        <fullName evidence="2">Uncharacterized protein</fullName>
    </submittedName>
</protein>